<name>A0A1D1VPC2_RAMVA</name>
<dbReference type="EMBL" id="BDGG01000009">
    <property type="protein sequence ID" value="GAV03425.1"/>
    <property type="molecule type" value="Genomic_DNA"/>
</dbReference>
<proteinExistence type="predicted"/>
<evidence type="ECO:0000313" key="1">
    <source>
        <dbReference type="EMBL" id="GAV03425.1"/>
    </source>
</evidence>
<comment type="caution">
    <text evidence="1">The sequence shown here is derived from an EMBL/GenBank/DDBJ whole genome shotgun (WGS) entry which is preliminary data.</text>
</comment>
<organism evidence="1 2">
    <name type="scientific">Ramazzottius varieornatus</name>
    <name type="common">Water bear</name>
    <name type="synonym">Tardigrade</name>
    <dbReference type="NCBI Taxonomy" id="947166"/>
    <lineage>
        <taxon>Eukaryota</taxon>
        <taxon>Metazoa</taxon>
        <taxon>Ecdysozoa</taxon>
        <taxon>Tardigrada</taxon>
        <taxon>Eutardigrada</taxon>
        <taxon>Parachela</taxon>
        <taxon>Hypsibioidea</taxon>
        <taxon>Ramazzottiidae</taxon>
        <taxon>Ramazzottius</taxon>
    </lineage>
</organism>
<gene>
    <name evidence="1" type="primary">RvY_13850-1</name>
    <name evidence="1" type="synonym">RvY_13850.1</name>
    <name evidence="1" type="ORF">RvY_13850</name>
</gene>
<dbReference type="Proteomes" id="UP000186922">
    <property type="component" value="Unassembled WGS sequence"/>
</dbReference>
<keyword evidence="2" id="KW-1185">Reference proteome</keyword>
<dbReference type="AlphaFoldDB" id="A0A1D1VPC2"/>
<evidence type="ECO:0000313" key="2">
    <source>
        <dbReference type="Proteomes" id="UP000186922"/>
    </source>
</evidence>
<accession>A0A1D1VPC2</accession>
<protein>
    <submittedName>
        <fullName evidence="1">Uncharacterized protein</fullName>
    </submittedName>
</protein>
<sequence>MPTPAGQHVAAEAATPETEVVASLKLFGLLLRTFTAA</sequence>
<reference evidence="1 2" key="1">
    <citation type="journal article" date="2016" name="Nat. Commun.">
        <title>Extremotolerant tardigrade genome and improved radiotolerance of human cultured cells by tardigrade-unique protein.</title>
        <authorList>
            <person name="Hashimoto T."/>
            <person name="Horikawa D.D."/>
            <person name="Saito Y."/>
            <person name="Kuwahara H."/>
            <person name="Kozuka-Hata H."/>
            <person name="Shin-I T."/>
            <person name="Minakuchi Y."/>
            <person name="Ohishi K."/>
            <person name="Motoyama A."/>
            <person name="Aizu T."/>
            <person name="Enomoto A."/>
            <person name="Kondo K."/>
            <person name="Tanaka S."/>
            <person name="Hara Y."/>
            <person name="Koshikawa S."/>
            <person name="Sagara H."/>
            <person name="Miura T."/>
            <person name="Yokobori S."/>
            <person name="Miyagawa K."/>
            <person name="Suzuki Y."/>
            <person name="Kubo T."/>
            <person name="Oyama M."/>
            <person name="Kohara Y."/>
            <person name="Fujiyama A."/>
            <person name="Arakawa K."/>
            <person name="Katayama T."/>
            <person name="Toyoda A."/>
            <person name="Kunieda T."/>
        </authorList>
    </citation>
    <scope>NUCLEOTIDE SEQUENCE [LARGE SCALE GENOMIC DNA]</scope>
    <source>
        <strain evidence="1 2">YOKOZUNA-1</strain>
    </source>
</reference>